<proteinExistence type="predicted"/>
<accession>A0A7W7TY04</accession>
<name>A0A7W7TY04_9ACTN</name>
<comment type="caution">
    <text evidence="1">The sequence shown here is derived from an EMBL/GenBank/DDBJ whole genome shotgun (WGS) entry which is preliminary data.</text>
</comment>
<evidence type="ECO:0000313" key="2">
    <source>
        <dbReference type="Proteomes" id="UP000582643"/>
    </source>
</evidence>
<dbReference type="AlphaFoldDB" id="A0A7W7TY04"/>
<evidence type="ECO:0000313" key="1">
    <source>
        <dbReference type="EMBL" id="MBB4981457.1"/>
    </source>
</evidence>
<dbReference type="EMBL" id="JACHJY010000003">
    <property type="protein sequence ID" value="MBB4981457.1"/>
    <property type="molecule type" value="Genomic_DNA"/>
</dbReference>
<gene>
    <name evidence="1" type="ORF">GGE06_002367</name>
</gene>
<reference evidence="1 2" key="1">
    <citation type="submission" date="2020-08" db="EMBL/GenBank/DDBJ databases">
        <title>Genomic Encyclopedia of Type Strains, Phase III (KMG-III): the genomes of soil and plant-associated and newly described type strains.</title>
        <authorList>
            <person name="Whitman W."/>
        </authorList>
    </citation>
    <scope>NUCLEOTIDE SEQUENCE [LARGE SCALE GENOMIC DNA]</scope>
    <source>
        <strain evidence="1 2">SFB5A</strain>
    </source>
</reference>
<dbReference type="Proteomes" id="UP000582643">
    <property type="component" value="Unassembled WGS sequence"/>
</dbReference>
<keyword evidence="2" id="KW-1185">Reference proteome</keyword>
<sequence>MSQRWMYRDSRRYGIPRYYFGGRLKFKIEDLEWWAQQQKVS</sequence>
<protein>
    <recommendedName>
        <fullName evidence="3">Helix-turn-helix domain-containing protein</fullName>
    </recommendedName>
</protein>
<organism evidence="1 2">
    <name type="scientific">Streptomyces nymphaeiformis</name>
    <dbReference type="NCBI Taxonomy" id="2663842"/>
    <lineage>
        <taxon>Bacteria</taxon>
        <taxon>Bacillati</taxon>
        <taxon>Actinomycetota</taxon>
        <taxon>Actinomycetes</taxon>
        <taxon>Kitasatosporales</taxon>
        <taxon>Streptomycetaceae</taxon>
        <taxon>Streptomyces</taxon>
    </lineage>
</organism>
<evidence type="ECO:0008006" key="3">
    <source>
        <dbReference type="Google" id="ProtNLM"/>
    </source>
</evidence>